<gene>
    <name evidence="2" type="ORF">LR48_Vigan09g004400</name>
</gene>
<organism evidence="2 3">
    <name type="scientific">Phaseolus angularis</name>
    <name type="common">Azuki bean</name>
    <name type="synonym">Vigna angularis</name>
    <dbReference type="NCBI Taxonomy" id="3914"/>
    <lineage>
        <taxon>Eukaryota</taxon>
        <taxon>Viridiplantae</taxon>
        <taxon>Streptophyta</taxon>
        <taxon>Embryophyta</taxon>
        <taxon>Tracheophyta</taxon>
        <taxon>Spermatophyta</taxon>
        <taxon>Magnoliopsida</taxon>
        <taxon>eudicotyledons</taxon>
        <taxon>Gunneridae</taxon>
        <taxon>Pentapetalae</taxon>
        <taxon>rosids</taxon>
        <taxon>fabids</taxon>
        <taxon>Fabales</taxon>
        <taxon>Fabaceae</taxon>
        <taxon>Papilionoideae</taxon>
        <taxon>50 kb inversion clade</taxon>
        <taxon>NPAAA clade</taxon>
        <taxon>indigoferoid/millettioid clade</taxon>
        <taxon>Phaseoleae</taxon>
        <taxon>Vigna</taxon>
    </lineage>
</organism>
<evidence type="ECO:0000256" key="1">
    <source>
        <dbReference type="SAM" id="MobiDB-lite"/>
    </source>
</evidence>
<feature type="region of interest" description="Disordered" evidence="1">
    <location>
        <begin position="137"/>
        <end position="196"/>
    </location>
</feature>
<proteinExistence type="predicted"/>
<dbReference type="EMBL" id="CM003379">
    <property type="protein sequence ID" value="KOM51385.1"/>
    <property type="molecule type" value="Genomic_DNA"/>
</dbReference>
<dbReference type="AlphaFoldDB" id="A0A0L9V8H0"/>
<evidence type="ECO:0000313" key="3">
    <source>
        <dbReference type="Proteomes" id="UP000053144"/>
    </source>
</evidence>
<dbReference type="Proteomes" id="UP000053144">
    <property type="component" value="Chromosome 9"/>
</dbReference>
<evidence type="ECO:0000313" key="2">
    <source>
        <dbReference type="EMBL" id="KOM51385.1"/>
    </source>
</evidence>
<dbReference type="Gramene" id="KOM51385">
    <property type="protein sequence ID" value="KOM51385"/>
    <property type="gene ID" value="LR48_Vigan09g004400"/>
</dbReference>
<sequence length="196" mass="22212">MLKVTRLEASSLPYVVFISKVLHHFHVDCVEESCETCGKRNHVEKIALHHMGLKHGVDGWIFKDKNQNKEGAPTGSSSPSFRRKSKFEKYMGPQRRSLAFTPERPFKDAERQFSCNVSRLGSLLGALSATPLASSLRRPKETGIKSLDYDGEDEEDYDGEDEEAMEEDDNEDDGNDDKEEIEANESDDNILLRDMI</sequence>
<accession>A0A0L9V8H0</accession>
<protein>
    <submittedName>
        <fullName evidence="2">Uncharacterized protein</fullName>
    </submittedName>
</protein>
<reference evidence="3" key="1">
    <citation type="journal article" date="2015" name="Proc. Natl. Acad. Sci. U.S.A.">
        <title>Genome sequencing of adzuki bean (Vigna angularis) provides insight into high starch and low fat accumulation and domestication.</title>
        <authorList>
            <person name="Yang K."/>
            <person name="Tian Z."/>
            <person name="Chen C."/>
            <person name="Luo L."/>
            <person name="Zhao B."/>
            <person name="Wang Z."/>
            <person name="Yu L."/>
            <person name="Li Y."/>
            <person name="Sun Y."/>
            <person name="Li W."/>
            <person name="Chen Y."/>
            <person name="Li Y."/>
            <person name="Zhang Y."/>
            <person name="Ai D."/>
            <person name="Zhao J."/>
            <person name="Shang C."/>
            <person name="Ma Y."/>
            <person name="Wu B."/>
            <person name="Wang M."/>
            <person name="Gao L."/>
            <person name="Sun D."/>
            <person name="Zhang P."/>
            <person name="Guo F."/>
            <person name="Wang W."/>
            <person name="Li Y."/>
            <person name="Wang J."/>
            <person name="Varshney R.K."/>
            <person name="Wang J."/>
            <person name="Ling H.Q."/>
            <person name="Wan P."/>
        </authorList>
    </citation>
    <scope>NUCLEOTIDE SEQUENCE</scope>
    <source>
        <strain evidence="3">cv. Jingnong 6</strain>
    </source>
</reference>
<feature type="region of interest" description="Disordered" evidence="1">
    <location>
        <begin position="64"/>
        <end position="84"/>
    </location>
</feature>
<feature type="compositionally biased region" description="Acidic residues" evidence="1">
    <location>
        <begin position="149"/>
        <end position="188"/>
    </location>
</feature>
<name>A0A0L9V8H0_PHAAN</name>